<dbReference type="SUPFAM" id="SSF47413">
    <property type="entry name" value="lambda repressor-like DNA-binding domains"/>
    <property type="match status" value="1"/>
</dbReference>
<keyword evidence="3" id="KW-1185">Reference proteome</keyword>
<sequence>MESGNELGDYLRARRASITPRDVGLRDDGERRVPGLRRDEVALLAGVSTDYYIRLEQGRERHPSEQVLRAIAGALGLDGAEIDELTAAA</sequence>
<dbReference type="PANTHER" id="PTHR35010">
    <property type="entry name" value="BLL4672 PROTEIN-RELATED"/>
    <property type="match status" value="1"/>
</dbReference>
<protein>
    <recommendedName>
        <fullName evidence="1">HTH cro/C1-type domain-containing protein</fullName>
    </recommendedName>
</protein>
<proteinExistence type="predicted"/>
<dbReference type="PANTHER" id="PTHR35010:SF2">
    <property type="entry name" value="BLL4672 PROTEIN"/>
    <property type="match status" value="1"/>
</dbReference>
<name>A0ABP6CPH4_9ACTN</name>
<dbReference type="Pfam" id="PF13560">
    <property type="entry name" value="HTH_31"/>
    <property type="match status" value="1"/>
</dbReference>
<dbReference type="CDD" id="cd00093">
    <property type="entry name" value="HTH_XRE"/>
    <property type="match status" value="1"/>
</dbReference>
<dbReference type="SMART" id="SM00530">
    <property type="entry name" value="HTH_XRE"/>
    <property type="match status" value="1"/>
</dbReference>
<reference evidence="3" key="1">
    <citation type="journal article" date="2019" name="Int. J. Syst. Evol. Microbiol.">
        <title>The Global Catalogue of Microorganisms (GCM) 10K type strain sequencing project: providing services to taxonomists for standard genome sequencing and annotation.</title>
        <authorList>
            <consortium name="The Broad Institute Genomics Platform"/>
            <consortium name="The Broad Institute Genome Sequencing Center for Infectious Disease"/>
            <person name="Wu L."/>
            <person name="Ma J."/>
        </authorList>
    </citation>
    <scope>NUCLEOTIDE SEQUENCE [LARGE SCALE GENOMIC DNA]</scope>
    <source>
        <strain evidence="3">JCM 16373</strain>
    </source>
</reference>
<dbReference type="Proteomes" id="UP001501447">
    <property type="component" value="Unassembled WGS sequence"/>
</dbReference>
<dbReference type="EMBL" id="BAAARJ010000013">
    <property type="protein sequence ID" value="GAA2622549.1"/>
    <property type="molecule type" value="Genomic_DNA"/>
</dbReference>
<organism evidence="2 3">
    <name type="scientific">Streptomyces axinellae</name>
    <dbReference type="NCBI Taxonomy" id="552788"/>
    <lineage>
        <taxon>Bacteria</taxon>
        <taxon>Bacillati</taxon>
        <taxon>Actinomycetota</taxon>
        <taxon>Actinomycetes</taxon>
        <taxon>Kitasatosporales</taxon>
        <taxon>Streptomycetaceae</taxon>
        <taxon>Streptomyces</taxon>
    </lineage>
</organism>
<comment type="caution">
    <text evidence="2">The sequence shown here is derived from an EMBL/GenBank/DDBJ whole genome shotgun (WGS) entry which is preliminary data.</text>
</comment>
<evidence type="ECO:0000313" key="3">
    <source>
        <dbReference type="Proteomes" id="UP001501447"/>
    </source>
</evidence>
<gene>
    <name evidence="2" type="ORF">GCM10009863_40780</name>
</gene>
<dbReference type="PROSITE" id="PS50943">
    <property type="entry name" value="HTH_CROC1"/>
    <property type="match status" value="1"/>
</dbReference>
<feature type="domain" description="HTH cro/C1-type" evidence="1">
    <location>
        <begin position="35"/>
        <end position="82"/>
    </location>
</feature>
<dbReference type="InterPro" id="IPR001387">
    <property type="entry name" value="Cro/C1-type_HTH"/>
</dbReference>
<evidence type="ECO:0000313" key="2">
    <source>
        <dbReference type="EMBL" id="GAA2622549.1"/>
    </source>
</evidence>
<dbReference type="InterPro" id="IPR010982">
    <property type="entry name" value="Lambda_DNA-bd_dom_sf"/>
</dbReference>
<dbReference type="Gene3D" id="1.10.260.40">
    <property type="entry name" value="lambda repressor-like DNA-binding domains"/>
    <property type="match status" value="1"/>
</dbReference>
<evidence type="ECO:0000259" key="1">
    <source>
        <dbReference type="PROSITE" id="PS50943"/>
    </source>
</evidence>
<accession>A0ABP6CPH4</accession>